<keyword evidence="4" id="KW-1185">Reference proteome</keyword>
<dbReference type="KEGG" id="clac:EG342_19820"/>
<dbReference type="RefSeq" id="WP_103292733.1">
    <property type="nucleotide sequence ID" value="NZ_CP033924.1"/>
</dbReference>
<dbReference type="EMBL" id="PPEH01000006">
    <property type="protein sequence ID" value="PNW12546.1"/>
    <property type="molecule type" value="Genomic_DNA"/>
</dbReference>
<name>A0A3G6RN18_CHRLC</name>
<evidence type="ECO:0000313" key="4">
    <source>
        <dbReference type="Proteomes" id="UP000279972"/>
    </source>
</evidence>
<dbReference type="EMBL" id="CP033924">
    <property type="protein sequence ID" value="AZA83991.1"/>
    <property type="molecule type" value="Genomic_DNA"/>
</dbReference>
<evidence type="ECO:0000313" key="3">
    <source>
        <dbReference type="Proteomes" id="UP000236262"/>
    </source>
</evidence>
<dbReference type="Proteomes" id="UP000279972">
    <property type="component" value="Chromosome"/>
</dbReference>
<proteinExistence type="predicted"/>
<evidence type="ECO:0000313" key="2">
    <source>
        <dbReference type="EMBL" id="PNW12546.1"/>
    </source>
</evidence>
<accession>A0A3G6RN18</accession>
<reference evidence="1 4" key="2">
    <citation type="submission" date="2018-11" db="EMBL/GenBank/DDBJ databases">
        <title>Proposal to divide the Flavobacteriaceae and reorganize its genera based on Amino Acid Identity values calculated from whole genome sequences.</title>
        <authorList>
            <person name="Nicholson A.C."/>
            <person name="Gulvik C.A."/>
            <person name="Whitney A.M."/>
            <person name="Humrighouse B.W."/>
            <person name="Bell M."/>
            <person name="Holmes B."/>
            <person name="Steigerwalt A.G."/>
            <person name="Villarma A."/>
            <person name="Sheth M."/>
            <person name="Batra D."/>
            <person name="Pryor J."/>
            <person name="Bernardet J.-F."/>
            <person name="Hugo C."/>
            <person name="Kampfer P."/>
            <person name="Newman J."/>
            <person name="McQuiston J.R."/>
        </authorList>
    </citation>
    <scope>NUCLEOTIDE SEQUENCE [LARGE SCALE GENOMIC DNA]</scope>
    <source>
        <strain evidence="1 4">KC_1864</strain>
    </source>
</reference>
<reference evidence="2 3" key="1">
    <citation type="submission" date="2018-01" db="EMBL/GenBank/DDBJ databases">
        <title>Draft genome sequences of Chryseobacterium lactis NCTC11390, Chryseobacterium oncorhynchi 701B-08, and Chryseobacterium viscerum 687B-08.</title>
        <authorList>
            <person name="Jeong J.-J."/>
            <person name="Lee Y.J."/>
            <person name="Park B."/>
            <person name="Choi I.-G."/>
            <person name="Kim K.D."/>
        </authorList>
    </citation>
    <scope>NUCLEOTIDE SEQUENCE [LARGE SCALE GENOMIC DNA]</scope>
    <source>
        <strain evidence="2 3">NCTC11390</strain>
    </source>
</reference>
<dbReference type="Proteomes" id="UP000236262">
    <property type="component" value="Unassembled WGS sequence"/>
</dbReference>
<dbReference type="PROSITE" id="PS51257">
    <property type="entry name" value="PROKAR_LIPOPROTEIN"/>
    <property type="match status" value="1"/>
</dbReference>
<organism evidence="2 3">
    <name type="scientific">Chryseobacterium lactis</name>
    <dbReference type="NCBI Taxonomy" id="1241981"/>
    <lineage>
        <taxon>Bacteria</taxon>
        <taxon>Pseudomonadati</taxon>
        <taxon>Bacteroidota</taxon>
        <taxon>Flavobacteriia</taxon>
        <taxon>Flavobacteriales</taxon>
        <taxon>Weeksellaceae</taxon>
        <taxon>Chryseobacterium group</taxon>
        <taxon>Chryseobacterium</taxon>
    </lineage>
</organism>
<sequence length="361" mass="42428">MKFFYFTLFISLLSCSKSVEDKCFVEKMNNTDVIFVDDLKEKPYTVKQILDQKPKYLDIINLKKFRTFKKDSADSHFYTSSDSENMIRKQYVEFKEFKSKFSDQFVFYAKEQVGNVQYGLGKNNLGYWLLKIENNKADAYFLGLSFSHYYINKIQENPFIENGFLQLQGSLVKIIKVAGLPGYDDYSAMEDGKLFKIKINDLTKDSDNDGYNDIFENSFGLNPNNKDTDGDGVNDFEDMNPMFKSGKNKFTELYELLLPNYGTTDMKKMYYVFQVYESDCDYFHQIRPDVRVLFIPENKDKQTYYTKITDITDEYISKIKKDKEDPNRFYIQKFGNSYGNNYSADYEKGKWILKLGGGYII</sequence>
<gene>
    <name evidence="2" type="ORF">C1637_15980</name>
    <name evidence="1" type="ORF">EG342_19820</name>
</gene>
<dbReference type="AlphaFoldDB" id="A0A3G6RN18"/>
<dbReference type="OrthoDB" id="1237875at2"/>
<evidence type="ECO:0000313" key="1">
    <source>
        <dbReference type="EMBL" id="AZA83991.1"/>
    </source>
</evidence>
<protein>
    <submittedName>
        <fullName evidence="2">Uncharacterized protein</fullName>
    </submittedName>
</protein>